<keyword evidence="4 6" id="KW-0418">Kinase</keyword>
<accession>A0A0X8JGJ2</accession>
<dbReference type="InterPro" id="IPR001048">
    <property type="entry name" value="Asp/Glu/Uridylate_kinase"/>
</dbReference>
<dbReference type="PIRSF" id="PIRSF000723">
    <property type="entry name" value="Carbamate_kin"/>
    <property type="match status" value="1"/>
</dbReference>
<reference evidence="9" key="1">
    <citation type="submission" date="2016-02" db="EMBL/GenBank/DDBJ databases">
        <authorList>
            <person name="Holder M.E."/>
            <person name="Ajami N.J."/>
            <person name="Petrosino J.F."/>
        </authorList>
    </citation>
    <scope>NUCLEOTIDE SEQUENCE [LARGE SCALE GENOMIC DNA]</scope>
    <source>
        <strain evidence="9">CCUG 36733</strain>
    </source>
</reference>
<dbReference type="InterPro" id="IPR003964">
    <property type="entry name" value="Carb_kinase"/>
</dbReference>
<dbReference type="Proteomes" id="UP000065220">
    <property type="component" value="Chromosome"/>
</dbReference>
<dbReference type="NCBIfam" id="NF009008">
    <property type="entry name" value="PRK12354.1"/>
    <property type="match status" value="1"/>
</dbReference>
<organism evidence="8 9">
    <name type="scientific">Actinomyces radicidentis</name>
    <dbReference type="NCBI Taxonomy" id="111015"/>
    <lineage>
        <taxon>Bacteria</taxon>
        <taxon>Bacillati</taxon>
        <taxon>Actinomycetota</taxon>
        <taxon>Actinomycetes</taxon>
        <taxon>Actinomycetales</taxon>
        <taxon>Actinomycetaceae</taxon>
        <taxon>Actinomyces</taxon>
    </lineage>
</organism>
<comment type="similarity">
    <text evidence="1 6">Belongs to the carbamate kinase family.</text>
</comment>
<evidence type="ECO:0000256" key="3">
    <source>
        <dbReference type="ARBA" id="ARBA00022679"/>
    </source>
</evidence>
<dbReference type="GO" id="GO:0005829">
    <property type="term" value="C:cytosol"/>
    <property type="evidence" value="ECO:0007669"/>
    <property type="project" value="TreeGrafter"/>
</dbReference>
<dbReference type="KEGG" id="ard:AXF14_11730"/>
<evidence type="ECO:0000256" key="1">
    <source>
        <dbReference type="ARBA" id="ARBA00011066"/>
    </source>
</evidence>
<evidence type="ECO:0000256" key="2">
    <source>
        <dbReference type="ARBA" id="ARBA00013070"/>
    </source>
</evidence>
<proteinExistence type="inferred from homology"/>
<evidence type="ECO:0000313" key="9">
    <source>
        <dbReference type="Proteomes" id="UP000065220"/>
    </source>
</evidence>
<protein>
    <recommendedName>
        <fullName evidence="2 6">Carbamate kinase</fullName>
    </recommendedName>
</protein>
<dbReference type="PANTHER" id="PTHR30409">
    <property type="entry name" value="CARBAMATE KINASE"/>
    <property type="match status" value="1"/>
</dbReference>
<evidence type="ECO:0000256" key="6">
    <source>
        <dbReference type="PIRNR" id="PIRNR000723"/>
    </source>
</evidence>
<gene>
    <name evidence="8" type="ORF">AXF14_11730</name>
</gene>
<name>A0A0X8JGJ2_ACTRD</name>
<dbReference type="EMBL" id="CP014228">
    <property type="protein sequence ID" value="AMD88122.1"/>
    <property type="molecule type" value="Genomic_DNA"/>
</dbReference>
<dbReference type="GO" id="GO:0019546">
    <property type="term" value="P:L-arginine deiminase pathway"/>
    <property type="evidence" value="ECO:0007669"/>
    <property type="project" value="TreeGrafter"/>
</dbReference>
<dbReference type="InterPro" id="IPR036393">
    <property type="entry name" value="AceGlu_kinase-like_sf"/>
</dbReference>
<dbReference type="SUPFAM" id="SSF53633">
    <property type="entry name" value="Carbamate kinase-like"/>
    <property type="match status" value="1"/>
</dbReference>
<evidence type="ECO:0000256" key="5">
    <source>
        <dbReference type="ARBA" id="ARBA00048467"/>
    </source>
</evidence>
<dbReference type="PRINTS" id="PR01469">
    <property type="entry name" value="CARBMTKINASE"/>
</dbReference>
<evidence type="ECO:0000313" key="8">
    <source>
        <dbReference type="EMBL" id="AMD88122.1"/>
    </source>
</evidence>
<dbReference type="CDD" id="cd04235">
    <property type="entry name" value="AAK_CK"/>
    <property type="match status" value="1"/>
</dbReference>
<evidence type="ECO:0000259" key="7">
    <source>
        <dbReference type="Pfam" id="PF00696"/>
    </source>
</evidence>
<comment type="catalytic activity">
    <reaction evidence="5">
        <text>hydrogencarbonate + NH4(+) + ATP = carbamoyl phosphate + ADP + H2O + H(+)</text>
        <dbReference type="Rhea" id="RHEA:10152"/>
        <dbReference type="ChEBI" id="CHEBI:15377"/>
        <dbReference type="ChEBI" id="CHEBI:15378"/>
        <dbReference type="ChEBI" id="CHEBI:17544"/>
        <dbReference type="ChEBI" id="CHEBI:28938"/>
        <dbReference type="ChEBI" id="CHEBI:30616"/>
        <dbReference type="ChEBI" id="CHEBI:58228"/>
        <dbReference type="ChEBI" id="CHEBI:456216"/>
        <dbReference type="EC" id="2.7.2.2"/>
    </reaction>
</comment>
<dbReference type="STRING" id="111015.AXF14_11730"/>
<dbReference type="RefSeq" id="WP_067943432.1">
    <property type="nucleotide sequence ID" value="NZ_CP014228.1"/>
</dbReference>
<dbReference type="OrthoDB" id="9766717at2"/>
<sequence length="309" mass="32632">MRIVVALGGNAISRRGEEISVENQRRNIREACGPLTAIAEHHELVVTHGNGPQVGLLALQNAAYTEGSLYPLDTLGAESQGLIGYLIELELRNALLDRAHLTTVLTLVEVDPSDPAFSRPTKFVGPVYTPQQARSLARERGWTFAMDGKLPRRVVPSPVPERIIQVDAVRSLLGPGQVVVCTGGGGIPVARAEDGTISGVEAVVDKDASSAVLAREIDADALVLATDTDAVHVDWGTPNDRRIAVIGADTLDTMEFPAGSMGPKVEAATAFVRRSGHAAYIGRLQDVSAMLEGTTGTRVVPGDAPAELV</sequence>
<keyword evidence="3 6" id="KW-0808">Transferase</keyword>
<feature type="domain" description="Aspartate/glutamate/uridylate kinase" evidence="7">
    <location>
        <begin position="1"/>
        <end position="281"/>
    </location>
</feature>
<dbReference type="PANTHER" id="PTHR30409:SF1">
    <property type="entry name" value="CARBAMATE KINASE-RELATED"/>
    <property type="match status" value="1"/>
</dbReference>
<dbReference type="Gene3D" id="3.40.1160.10">
    <property type="entry name" value="Acetylglutamate kinase-like"/>
    <property type="match status" value="1"/>
</dbReference>
<evidence type="ECO:0000256" key="4">
    <source>
        <dbReference type="ARBA" id="ARBA00022777"/>
    </source>
</evidence>
<dbReference type="Pfam" id="PF00696">
    <property type="entry name" value="AA_kinase"/>
    <property type="match status" value="1"/>
</dbReference>
<keyword evidence="9" id="KW-1185">Reference proteome</keyword>
<dbReference type="GO" id="GO:0008804">
    <property type="term" value="F:carbamate kinase activity"/>
    <property type="evidence" value="ECO:0007669"/>
    <property type="project" value="UniProtKB-EC"/>
</dbReference>
<dbReference type="AlphaFoldDB" id="A0A0X8JGJ2"/>
<dbReference type="FunFam" id="3.40.1160.10:FF:000007">
    <property type="entry name" value="Carbamate kinase"/>
    <property type="match status" value="1"/>
</dbReference>